<dbReference type="InterPro" id="IPR023214">
    <property type="entry name" value="HAD_sf"/>
</dbReference>
<dbReference type="Gene3D" id="3.40.50.1000">
    <property type="entry name" value="HAD superfamily/HAD-like"/>
    <property type="match status" value="1"/>
</dbReference>
<dbReference type="InterPro" id="IPR036412">
    <property type="entry name" value="HAD-like_sf"/>
</dbReference>
<name>A0A399CXW2_9BACT</name>
<dbReference type="PRINTS" id="PR00413">
    <property type="entry name" value="HADHALOGNASE"/>
</dbReference>
<dbReference type="SFLD" id="SFLDS00003">
    <property type="entry name" value="Haloacid_Dehalogenase"/>
    <property type="match status" value="1"/>
</dbReference>
<sequence length="207" mass="23935">MKPDLTNIKNIVFDLGNVLLNLDFNASIHAFRQLGLSSEVINRQQAYADPIFYDLEVGRASPAQFRTRVRQILKNPGATDQQIDDAWYAMVLDIPAKRVEMVKDLRKKFNVFLFSNTNQIHISRLHKEFRETHGIDFPSIFEKDFYSHEIHERKPDLSSFQKVIQLSGVRPEETLFVDDLEDNIAGAQKTGMKTYWLKNGTEISSLF</sequence>
<dbReference type="Proteomes" id="UP000266441">
    <property type="component" value="Unassembled WGS sequence"/>
</dbReference>
<dbReference type="OrthoDB" id="9797415at2"/>
<dbReference type="PANTHER" id="PTHR43611:SF3">
    <property type="entry name" value="FLAVIN MONONUCLEOTIDE HYDROLASE 1, CHLOROPLATIC"/>
    <property type="match status" value="1"/>
</dbReference>
<dbReference type="SFLD" id="SFLDG01129">
    <property type="entry name" value="C1.5:_HAD__Beta-PGM__Phosphata"/>
    <property type="match status" value="1"/>
</dbReference>
<dbReference type="EMBL" id="QWET01000022">
    <property type="protein sequence ID" value="RIH63312.1"/>
    <property type="molecule type" value="Genomic_DNA"/>
</dbReference>
<organism evidence="1 2">
    <name type="scientific">Mariniphaga sediminis</name>
    <dbReference type="NCBI Taxonomy" id="1628158"/>
    <lineage>
        <taxon>Bacteria</taxon>
        <taxon>Pseudomonadati</taxon>
        <taxon>Bacteroidota</taxon>
        <taxon>Bacteroidia</taxon>
        <taxon>Marinilabiliales</taxon>
        <taxon>Prolixibacteraceae</taxon>
        <taxon>Mariniphaga</taxon>
    </lineage>
</organism>
<comment type="caution">
    <text evidence="1">The sequence shown here is derived from an EMBL/GenBank/DDBJ whole genome shotgun (WGS) entry which is preliminary data.</text>
</comment>
<evidence type="ECO:0000313" key="2">
    <source>
        <dbReference type="Proteomes" id="UP000266441"/>
    </source>
</evidence>
<accession>A0A399CXW2</accession>
<dbReference type="Gene3D" id="1.10.150.240">
    <property type="entry name" value="Putative phosphatase, domain 2"/>
    <property type="match status" value="1"/>
</dbReference>
<dbReference type="Pfam" id="PF00702">
    <property type="entry name" value="Hydrolase"/>
    <property type="match status" value="1"/>
</dbReference>
<gene>
    <name evidence="1" type="ORF">D1164_20195</name>
</gene>
<dbReference type="InterPro" id="IPR006439">
    <property type="entry name" value="HAD-SF_hydro_IA"/>
</dbReference>
<protein>
    <submittedName>
        <fullName evidence="1">HAD family phosphatase</fullName>
    </submittedName>
</protein>
<keyword evidence="2" id="KW-1185">Reference proteome</keyword>
<dbReference type="NCBIfam" id="TIGR01509">
    <property type="entry name" value="HAD-SF-IA-v3"/>
    <property type="match status" value="1"/>
</dbReference>
<dbReference type="CDD" id="cd02603">
    <property type="entry name" value="HAD_sEH-N_like"/>
    <property type="match status" value="1"/>
</dbReference>
<reference evidence="1 2" key="1">
    <citation type="journal article" date="2015" name="Int. J. Syst. Evol. Microbiol.">
        <title>Mariniphaga sediminis sp. nov., isolated from coastal sediment.</title>
        <authorList>
            <person name="Wang F.Q."/>
            <person name="Shen Q.Y."/>
            <person name="Chen G.J."/>
            <person name="Du Z.J."/>
        </authorList>
    </citation>
    <scope>NUCLEOTIDE SEQUENCE [LARGE SCALE GENOMIC DNA]</scope>
    <source>
        <strain evidence="1 2">SY21</strain>
    </source>
</reference>
<dbReference type="InterPro" id="IPR023198">
    <property type="entry name" value="PGP-like_dom2"/>
</dbReference>
<evidence type="ECO:0000313" key="1">
    <source>
        <dbReference type="EMBL" id="RIH63312.1"/>
    </source>
</evidence>
<dbReference type="SUPFAM" id="SSF56784">
    <property type="entry name" value="HAD-like"/>
    <property type="match status" value="1"/>
</dbReference>
<dbReference type="PANTHER" id="PTHR43611">
    <property type="entry name" value="ALPHA-D-GLUCOSE 1-PHOSPHATE PHOSPHATASE"/>
    <property type="match status" value="1"/>
</dbReference>
<proteinExistence type="predicted"/>
<dbReference type="AlphaFoldDB" id="A0A399CXW2"/>
<dbReference type="RefSeq" id="WP_119351717.1">
    <property type="nucleotide sequence ID" value="NZ_JBFHKJ010000268.1"/>
</dbReference>